<feature type="transmembrane region" description="Helical" evidence="3">
    <location>
        <begin position="233"/>
        <end position="252"/>
    </location>
</feature>
<feature type="transmembrane region" description="Helical" evidence="3">
    <location>
        <begin position="404"/>
        <end position="427"/>
    </location>
</feature>
<feature type="transmembrane region" description="Helical" evidence="3">
    <location>
        <begin position="379"/>
        <end position="398"/>
    </location>
</feature>
<evidence type="ECO:0000256" key="3">
    <source>
        <dbReference type="SAM" id="Phobius"/>
    </source>
</evidence>
<name>A0A409WSH5_PSICY</name>
<sequence length="512" mass="56053">MEFALEDINRHPTTVTKQSVHVHRRPSERVNTQADSEVNLGDIDLREGQHGDSSASASAPVFAGFGENPSLPPVDEVVLLFHVAYVVQSLIQTPLILQGWNAWRFCASAFAFELFIWGWNNTYGIFQDFYSKNPPFNGSSSAAISTIGTASLGIQYFELILAIILYQRYPEYARPGMWISLVVCVAALFLSSFATKTWHLIILLGFVFGFSAGLLYSPVMIWLPEWFVARRGLATGIIFCGSGVGGFIFPFMMGYLLEYAGFRWTLRIWALTFGLCCAIAVLGLKPRVPTRKPSIEFPRQPWRPRDLSLLKSPVLFGVIGITVIQALGFFPVSLFISTYTSSLSSAKLPPLLVLSLFNVAAALFFVLFGRFSDSYPYPYVIMASGIGCALASFIFWGFASSLAWIFSFAIVFGGFGGAFPTIWPVAASEIGGTHNHITNIALGCFMSAEGLTSIIGPIIAASLRNTGTKAKATYGGFGFKSVELFVGFMGVVTMIGGFILLFYSTSKRKVKV</sequence>
<keyword evidence="6" id="KW-1185">Reference proteome</keyword>
<feature type="domain" description="Major facilitator superfamily (MFS) profile" evidence="4">
    <location>
        <begin position="77"/>
        <end position="508"/>
    </location>
</feature>
<proteinExistence type="inferred from homology"/>
<feature type="transmembrane region" description="Helical" evidence="3">
    <location>
        <begin position="102"/>
        <end position="120"/>
    </location>
</feature>
<feature type="transmembrane region" description="Helical" evidence="3">
    <location>
        <begin position="314"/>
        <end position="336"/>
    </location>
</feature>
<feature type="transmembrane region" description="Helical" evidence="3">
    <location>
        <begin position="439"/>
        <end position="464"/>
    </location>
</feature>
<dbReference type="AlphaFoldDB" id="A0A409WSH5"/>
<feature type="transmembrane region" description="Helical" evidence="3">
    <location>
        <begin position="264"/>
        <end position="284"/>
    </location>
</feature>
<keyword evidence="3" id="KW-0472">Membrane</keyword>
<dbReference type="STRING" id="93625.A0A409WSH5"/>
<organism evidence="5 6">
    <name type="scientific">Psilocybe cyanescens</name>
    <dbReference type="NCBI Taxonomy" id="93625"/>
    <lineage>
        <taxon>Eukaryota</taxon>
        <taxon>Fungi</taxon>
        <taxon>Dikarya</taxon>
        <taxon>Basidiomycota</taxon>
        <taxon>Agaricomycotina</taxon>
        <taxon>Agaricomycetes</taxon>
        <taxon>Agaricomycetidae</taxon>
        <taxon>Agaricales</taxon>
        <taxon>Agaricineae</taxon>
        <taxon>Strophariaceae</taxon>
        <taxon>Psilocybe</taxon>
    </lineage>
</organism>
<dbReference type="PANTHER" id="PTHR11360:SF287">
    <property type="entry name" value="MFS MONOCARBOXYLATE TRANSPORTER"/>
    <property type="match status" value="1"/>
</dbReference>
<dbReference type="Gene3D" id="1.20.1250.20">
    <property type="entry name" value="MFS general substrate transporter like domains"/>
    <property type="match status" value="2"/>
</dbReference>
<evidence type="ECO:0000256" key="1">
    <source>
        <dbReference type="ARBA" id="ARBA00004141"/>
    </source>
</evidence>
<reference evidence="5 6" key="1">
    <citation type="journal article" date="2018" name="Evol. Lett.">
        <title>Horizontal gene cluster transfer increased hallucinogenic mushroom diversity.</title>
        <authorList>
            <person name="Reynolds H.T."/>
            <person name="Vijayakumar V."/>
            <person name="Gluck-Thaler E."/>
            <person name="Korotkin H.B."/>
            <person name="Matheny P.B."/>
            <person name="Slot J.C."/>
        </authorList>
    </citation>
    <scope>NUCLEOTIDE SEQUENCE [LARGE SCALE GENOMIC DNA]</scope>
    <source>
        <strain evidence="5 6">2631</strain>
    </source>
</reference>
<dbReference type="InterPro" id="IPR011701">
    <property type="entry name" value="MFS"/>
</dbReference>
<dbReference type="PROSITE" id="PS50850">
    <property type="entry name" value="MFS"/>
    <property type="match status" value="1"/>
</dbReference>
<comment type="caution">
    <text evidence="5">The sequence shown here is derived from an EMBL/GenBank/DDBJ whole genome shotgun (WGS) entry which is preliminary data.</text>
</comment>
<dbReference type="InterPro" id="IPR020846">
    <property type="entry name" value="MFS_dom"/>
</dbReference>
<evidence type="ECO:0000259" key="4">
    <source>
        <dbReference type="PROSITE" id="PS50850"/>
    </source>
</evidence>
<feature type="transmembrane region" description="Helical" evidence="3">
    <location>
        <begin position="484"/>
        <end position="503"/>
    </location>
</feature>
<evidence type="ECO:0000313" key="6">
    <source>
        <dbReference type="Proteomes" id="UP000283269"/>
    </source>
</evidence>
<gene>
    <name evidence="5" type="ORF">CVT25_015925</name>
</gene>
<comment type="subcellular location">
    <subcellularLocation>
        <location evidence="1">Membrane</location>
        <topology evidence="1">Multi-pass membrane protein</topology>
    </subcellularLocation>
</comment>
<feature type="transmembrane region" description="Helical" evidence="3">
    <location>
        <begin position="200"/>
        <end position="221"/>
    </location>
</feature>
<dbReference type="GO" id="GO:0022857">
    <property type="term" value="F:transmembrane transporter activity"/>
    <property type="evidence" value="ECO:0007669"/>
    <property type="project" value="InterPro"/>
</dbReference>
<keyword evidence="3" id="KW-0812">Transmembrane</keyword>
<dbReference type="EMBL" id="NHYD01003255">
    <property type="protein sequence ID" value="PPQ81421.1"/>
    <property type="molecule type" value="Genomic_DNA"/>
</dbReference>
<feature type="transmembrane region" description="Helical" evidence="3">
    <location>
        <begin position="348"/>
        <end position="367"/>
    </location>
</feature>
<dbReference type="InterPro" id="IPR050327">
    <property type="entry name" value="Proton-linked_MCT"/>
</dbReference>
<dbReference type="Pfam" id="PF07690">
    <property type="entry name" value="MFS_1"/>
    <property type="match status" value="1"/>
</dbReference>
<evidence type="ECO:0000256" key="2">
    <source>
        <dbReference type="ARBA" id="ARBA00006727"/>
    </source>
</evidence>
<protein>
    <recommendedName>
        <fullName evidence="4">Major facilitator superfamily (MFS) profile domain-containing protein</fullName>
    </recommendedName>
</protein>
<feature type="transmembrane region" description="Helical" evidence="3">
    <location>
        <begin position="177"/>
        <end position="194"/>
    </location>
</feature>
<keyword evidence="3" id="KW-1133">Transmembrane helix</keyword>
<dbReference type="Proteomes" id="UP000283269">
    <property type="component" value="Unassembled WGS sequence"/>
</dbReference>
<feature type="transmembrane region" description="Helical" evidence="3">
    <location>
        <begin position="140"/>
        <end position="165"/>
    </location>
</feature>
<dbReference type="PANTHER" id="PTHR11360">
    <property type="entry name" value="MONOCARBOXYLATE TRANSPORTER"/>
    <property type="match status" value="1"/>
</dbReference>
<dbReference type="InParanoid" id="A0A409WSH5"/>
<dbReference type="SUPFAM" id="SSF103473">
    <property type="entry name" value="MFS general substrate transporter"/>
    <property type="match status" value="1"/>
</dbReference>
<accession>A0A409WSH5</accession>
<comment type="similarity">
    <text evidence="2">Belongs to the major facilitator superfamily. Monocarboxylate porter (TC 2.A.1.13) family.</text>
</comment>
<evidence type="ECO:0000313" key="5">
    <source>
        <dbReference type="EMBL" id="PPQ81421.1"/>
    </source>
</evidence>
<dbReference type="InterPro" id="IPR036259">
    <property type="entry name" value="MFS_trans_sf"/>
</dbReference>
<dbReference type="GO" id="GO:0016020">
    <property type="term" value="C:membrane"/>
    <property type="evidence" value="ECO:0007669"/>
    <property type="project" value="UniProtKB-SubCell"/>
</dbReference>
<dbReference type="OrthoDB" id="2213137at2759"/>